<evidence type="ECO:0000313" key="3">
    <source>
        <dbReference type="Proteomes" id="UP000053904"/>
    </source>
</evidence>
<dbReference type="InterPro" id="IPR006059">
    <property type="entry name" value="SBP"/>
</dbReference>
<comment type="caution">
    <text evidence="2">The sequence shown here is derived from an EMBL/GenBank/DDBJ whole genome shotgun (WGS) entry which is preliminary data.</text>
</comment>
<keyword evidence="1" id="KW-0812">Transmembrane</keyword>
<keyword evidence="1" id="KW-1133">Transmembrane helix</keyword>
<keyword evidence="1" id="KW-0472">Membrane</keyword>
<evidence type="ECO:0000313" key="2">
    <source>
        <dbReference type="EMBL" id="KUK77404.1"/>
    </source>
</evidence>
<dbReference type="PATRIC" id="fig|1641389.3.peg.422"/>
<feature type="transmembrane region" description="Helical" evidence="1">
    <location>
        <begin position="9"/>
        <end position="30"/>
    </location>
</feature>
<dbReference type="EMBL" id="LGGO01000036">
    <property type="protein sequence ID" value="KUK77404.1"/>
    <property type="molecule type" value="Genomic_DNA"/>
</dbReference>
<dbReference type="PANTHER" id="PTHR43649">
    <property type="entry name" value="ARABINOSE-BINDING PROTEIN-RELATED"/>
    <property type="match status" value="1"/>
</dbReference>
<evidence type="ECO:0000256" key="1">
    <source>
        <dbReference type="SAM" id="Phobius"/>
    </source>
</evidence>
<organism evidence="2 3">
    <name type="scientific">candidate division WS6 bacterium 34_10</name>
    <dbReference type="NCBI Taxonomy" id="1641389"/>
    <lineage>
        <taxon>Bacteria</taxon>
        <taxon>Candidatus Dojkabacteria</taxon>
    </lineage>
</organism>
<dbReference type="Pfam" id="PF01547">
    <property type="entry name" value="SBP_bac_1"/>
    <property type="match status" value="1"/>
</dbReference>
<dbReference type="SUPFAM" id="SSF53850">
    <property type="entry name" value="Periplasmic binding protein-like II"/>
    <property type="match status" value="1"/>
</dbReference>
<name>A0A101HIC2_9BACT</name>
<dbReference type="PANTHER" id="PTHR43649:SF12">
    <property type="entry name" value="DIACETYLCHITOBIOSE BINDING PROTEIN DASA"/>
    <property type="match status" value="1"/>
</dbReference>
<dbReference type="Gene3D" id="3.40.190.10">
    <property type="entry name" value="Periplasmic binding protein-like II"/>
    <property type="match status" value="1"/>
</dbReference>
<sequence length="445" mass="50157">MNPKQKKLLIILGSVLIVLILLFTAILLLYQNDDSNTPGDGDTDPSLNIELSYWGLWEPESVMQPFIDEYEEANPGVTILYSQQAFTNYENILYTRLQQAESSTEPAPDIFRINNTWTPKYYKYLSPLPSTVMDQTTFSETFYPTAVQDFTAKDGNIYALPWEIDGLALFYNKQLLNQAGYTTPPSDWDSFIEAAQKMTVKNSFGQITTSGAAIGTANNIKHSADILSYLLLLNNVDIIDSTYTSVNLTSSNAITAMNVYTQFSQGDDAIWTSDLRDDLEMFYEGKLAMMFAPSWRAFDIIQSAPSIEFGIAPTPQLSNNAPVYYSMYWGDSVSSTCEHPEVAWDFINFLVENQERIFSASSEIRAFGEPYSLVVLNSSLENNPYLQAYAEMAPNMKSWGMGDQSFVEMILNNAIIEVIQDQRDIEITLRNAEQDINDQLAETNN</sequence>
<dbReference type="AlphaFoldDB" id="A0A101HIC2"/>
<protein>
    <submittedName>
        <fullName evidence="2">Putative sugar ABC transporter, periplasmic component</fullName>
    </submittedName>
</protein>
<accession>A0A101HIC2</accession>
<reference evidence="3" key="1">
    <citation type="journal article" date="2015" name="MBio">
        <title>Genome-Resolved Metagenomic Analysis Reveals Roles for Candidate Phyla and Other Microbial Community Members in Biogeochemical Transformations in Oil Reservoirs.</title>
        <authorList>
            <person name="Hu P."/>
            <person name="Tom L."/>
            <person name="Singh A."/>
            <person name="Thomas B.C."/>
            <person name="Baker B.J."/>
            <person name="Piceno Y.M."/>
            <person name="Andersen G.L."/>
            <person name="Banfield J.F."/>
        </authorList>
    </citation>
    <scope>NUCLEOTIDE SEQUENCE [LARGE SCALE GENOMIC DNA]</scope>
</reference>
<proteinExistence type="predicted"/>
<dbReference type="Proteomes" id="UP000053904">
    <property type="component" value="Unassembled WGS sequence"/>
</dbReference>
<dbReference type="InterPro" id="IPR050490">
    <property type="entry name" value="Bact_solute-bd_prot1"/>
</dbReference>
<gene>
    <name evidence="2" type="ORF">XD93_0346</name>
</gene>